<evidence type="ECO:0000256" key="2">
    <source>
        <dbReference type="ARBA" id="ARBA00022692"/>
    </source>
</evidence>
<dbReference type="Pfam" id="PF01040">
    <property type="entry name" value="UbiA"/>
    <property type="match status" value="1"/>
</dbReference>
<reference evidence="6 7" key="1">
    <citation type="submission" date="2013-10" db="EMBL/GenBank/DDBJ databases">
        <authorList>
            <person name="Wang G."/>
            <person name="Zhuang W."/>
        </authorList>
    </citation>
    <scope>NUCLEOTIDE SEQUENCE [LARGE SCALE GENOMIC DNA]</scope>
    <source>
        <strain evidence="6 7">DSM 20118</strain>
    </source>
</reference>
<dbReference type="STRING" id="1408250.Q760_03150"/>
<dbReference type="InterPro" id="IPR044878">
    <property type="entry name" value="UbiA_sf"/>
</dbReference>
<keyword evidence="2 5" id="KW-0812">Transmembrane</keyword>
<dbReference type="Gene3D" id="1.10.357.140">
    <property type="entry name" value="UbiA prenyltransferase"/>
    <property type="match status" value="1"/>
</dbReference>
<organism evidence="6 7">
    <name type="scientific">Cellulomonas cellasea DSM 20118</name>
    <dbReference type="NCBI Taxonomy" id="1408250"/>
    <lineage>
        <taxon>Bacteria</taxon>
        <taxon>Bacillati</taxon>
        <taxon>Actinomycetota</taxon>
        <taxon>Actinomycetes</taxon>
        <taxon>Micrococcales</taxon>
        <taxon>Cellulomonadaceae</taxon>
        <taxon>Cellulomonas</taxon>
    </lineage>
</organism>
<gene>
    <name evidence="6" type="ORF">Q760_03150</name>
</gene>
<keyword evidence="4 5" id="KW-0472">Membrane</keyword>
<proteinExistence type="predicted"/>
<dbReference type="Proteomes" id="UP000029833">
    <property type="component" value="Unassembled WGS sequence"/>
</dbReference>
<dbReference type="GO" id="GO:0016020">
    <property type="term" value="C:membrane"/>
    <property type="evidence" value="ECO:0007669"/>
    <property type="project" value="UniProtKB-SubCell"/>
</dbReference>
<comment type="caution">
    <text evidence="6">The sequence shown here is derived from an EMBL/GenBank/DDBJ whole genome shotgun (WGS) entry which is preliminary data.</text>
</comment>
<evidence type="ECO:0000256" key="3">
    <source>
        <dbReference type="ARBA" id="ARBA00022989"/>
    </source>
</evidence>
<sequence length="285" mass="28409">MQRAGRVARGLALACHPGPAAVVTVLAASLALGLGSGVRTTVLVTAAVLAGQLSVGWSNDWIDAGRDLAVARPDKPVVAGLLDAGVLRRWAFGALAACVPLSFATGLVPGAVHVVAVASAWSYNAWLKRTVWSWAPYAVSFGLLLMFVALAQPGRGLPSAWGVLAASLLGVGAHVANVLPDLEDDAATGVQGLPHRLGRKRATAVALGALLAAIAVVVLAPPGGPGTAAWVGAAVALGLAVVAGGVALVRRRSRLPFTLSMAVAGVCVALLVLAAPDLVAAAPAT</sequence>
<dbReference type="GO" id="GO:0016765">
    <property type="term" value="F:transferase activity, transferring alkyl or aryl (other than methyl) groups"/>
    <property type="evidence" value="ECO:0007669"/>
    <property type="project" value="InterPro"/>
</dbReference>
<feature type="transmembrane region" description="Helical" evidence="5">
    <location>
        <begin position="261"/>
        <end position="282"/>
    </location>
</feature>
<dbReference type="EMBL" id="AXNT01000013">
    <property type="protein sequence ID" value="KGM03440.1"/>
    <property type="molecule type" value="Genomic_DNA"/>
</dbReference>
<evidence type="ECO:0000313" key="7">
    <source>
        <dbReference type="Proteomes" id="UP000029833"/>
    </source>
</evidence>
<feature type="transmembrane region" description="Helical" evidence="5">
    <location>
        <begin position="90"/>
        <end position="123"/>
    </location>
</feature>
<dbReference type="InterPro" id="IPR000537">
    <property type="entry name" value="UbiA_prenyltransferase"/>
</dbReference>
<dbReference type="CDD" id="cd13956">
    <property type="entry name" value="PT_UbiA"/>
    <property type="match status" value="1"/>
</dbReference>
<dbReference type="AlphaFoldDB" id="A0A0A0B9B5"/>
<evidence type="ECO:0000256" key="4">
    <source>
        <dbReference type="ARBA" id="ARBA00023136"/>
    </source>
</evidence>
<evidence type="ECO:0000256" key="5">
    <source>
        <dbReference type="SAM" id="Phobius"/>
    </source>
</evidence>
<feature type="transmembrane region" description="Helical" evidence="5">
    <location>
        <begin position="227"/>
        <end position="249"/>
    </location>
</feature>
<dbReference type="RefSeq" id="WP_034625438.1">
    <property type="nucleotide sequence ID" value="NZ_AXNT01000013.1"/>
</dbReference>
<feature type="transmembrane region" description="Helical" evidence="5">
    <location>
        <begin position="135"/>
        <end position="154"/>
    </location>
</feature>
<keyword evidence="7" id="KW-1185">Reference proteome</keyword>
<evidence type="ECO:0000313" key="6">
    <source>
        <dbReference type="EMBL" id="KGM03440.1"/>
    </source>
</evidence>
<dbReference type="Gene3D" id="1.20.120.1780">
    <property type="entry name" value="UbiA prenyltransferase"/>
    <property type="match status" value="1"/>
</dbReference>
<accession>A0A0A0B9B5</accession>
<keyword evidence="6" id="KW-0830">Ubiquinone</keyword>
<protein>
    <submittedName>
        <fullName evidence="6">Ubiquinone biosynthesis protein UbiA</fullName>
    </submittedName>
</protein>
<feature type="transmembrane region" description="Helical" evidence="5">
    <location>
        <begin position="201"/>
        <end position="221"/>
    </location>
</feature>
<feature type="transmembrane region" description="Helical" evidence="5">
    <location>
        <begin position="160"/>
        <end position="180"/>
    </location>
</feature>
<keyword evidence="3 5" id="KW-1133">Transmembrane helix</keyword>
<evidence type="ECO:0000256" key="1">
    <source>
        <dbReference type="ARBA" id="ARBA00004141"/>
    </source>
</evidence>
<name>A0A0A0B9B5_9CELL</name>
<comment type="subcellular location">
    <subcellularLocation>
        <location evidence="1">Membrane</location>
        <topology evidence="1">Multi-pass membrane protein</topology>
    </subcellularLocation>
</comment>